<dbReference type="GO" id="GO:0016301">
    <property type="term" value="F:kinase activity"/>
    <property type="evidence" value="ECO:0007669"/>
    <property type="project" value="UniProtKB-KW"/>
</dbReference>
<dbReference type="Gene3D" id="3.40.50.10240">
    <property type="entry name" value="Thiamin pyrophosphokinase, catalytic domain"/>
    <property type="match status" value="1"/>
</dbReference>
<keyword evidence="8" id="KW-1185">Reference proteome</keyword>
<dbReference type="PANTHER" id="PTHR41299:SF1">
    <property type="entry name" value="THIAMINE PYROPHOSPHOKINASE"/>
    <property type="match status" value="1"/>
</dbReference>
<keyword evidence="4" id="KW-0067">ATP-binding</keyword>
<dbReference type="Pfam" id="PF04265">
    <property type="entry name" value="TPK_B1_binding"/>
    <property type="match status" value="1"/>
</dbReference>
<keyword evidence="1" id="KW-0808">Transferase</keyword>
<accession>A0A1G7PQV4</accession>
<dbReference type="RefSeq" id="WP_168427130.1">
    <property type="nucleotide sequence ID" value="NZ_FNCK01000001.1"/>
</dbReference>
<evidence type="ECO:0000256" key="3">
    <source>
        <dbReference type="ARBA" id="ARBA00022777"/>
    </source>
</evidence>
<dbReference type="EC" id="2.7.6.2" evidence="5"/>
<evidence type="ECO:0000313" key="7">
    <source>
        <dbReference type="EMBL" id="SDF88623.1"/>
    </source>
</evidence>
<protein>
    <recommendedName>
        <fullName evidence="5">Thiamine diphosphokinase</fullName>
        <ecNumber evidence="5">2.7.6.2</ecNumber>
    </recommendedName>
</protein>
<dbReference type="GO" id="GO:0005524">
    <property type="term" value="F:ATP binding"/>
    <property type="evidence" value="ECO:0007669"/>
    <property type="project" value="UniProtKB-KW"/>
</dbReference>
<dbReference type="PANTHER" id="PTHR41299">
    <property type="entry name" value="THIAMINE PYROPHOSPHOKINASE"/>
    <property type="match status" value="1"/>
</dbReference>
<proteinExistence type="predicted"/>
<dbReference type="InterPro" id="IPR053149">
    <property type="entry name" value="TPK"/>
</dbReference>
<dbReference type="InterPro" id="IPR007371">
    <property type="entry name" value="TPK_catalytic"/>
</dbReference>
<evidence type="ECO:0000256" key="5">
    <source>
        <dbReference type="NCBIfam" id="TIGR01378"/>
    </source>
</evidence>
<gene>
    <name evidence="7" type="ORF">SAMN05421791_101339</name>
</gene>
<dbReference type="Pfam" id="PF04263">
    <property type="entry name" value="TPK_catalytic"/>
    <property type="match status" value="1"/>
</dbReference>
<dbReference type="GO" id="GO:0009229">
    <property type="term" value="P:thiamine diphosphate biosynthetic process"/>
    <property type="evidence" value="ECO:0007669"/>
    <property type="project" value="InterPro"/>
</dbReference>
<dbReference type="InterPro" id="IPR036759">
    <property type="entry name" value="TPK_catalytic_sf"/>
</dbReference>
<name>A0A1G7PQV4_9LACT</name>
<dbReference type="NCBIfam" id="TIGR01378">
    <property type="entry name" value="thi_PPkinase"/>
    <property type="match status" value="1"/>
</dbReference>
<evidence type="ECO:0000256" key="4">
    <source>
        <dbReference type="ARBA" id="ARBA00022840"/>
    </source>
</evidence>
<dbReference type="SMART" id="SM00983">
    <property type="entry name" value="TPK_B1_binding"/>
    <property type="match status" value="1"/>
</dbReference>
<organism evidence="7 8">
    <name type="scientific">Facklamia miroungae</name>
    <dbReference type="NCBI Taxonomy" id="120956"/>
    <lineage>
        <taxon>Bacteria</taxon>
        <taxon>Bacillati</taxon>
        <taxon>Bacillota</taxon>
        <taxon>Bacilli</taxon>
        <taxon>Lactobacillales</taxon>
        <taxon>Aerococcaceae</taxon>
        <taxon>Facklamia</taxon>
    </lineage>
</organism>
<feature type="domain" description="Thiamin pyrophosphokinase thiamin-binding" evidence="6">
    <location>
        <begin position="148"/>
        <end position="213"/>
    </location>
</feature>
<evidence type="ECO:0000259" key="6">
    <source>
        <dbReference type="SMART" id="SM00983"/>
    </source>
</evidence>
<sequence length="220" mass="24808">MFDKIIICAGAPHPALNYLDLPSDRICLIGVDGGAWQLVEAGYRLNFAVGDFDSVNQDQLAQIESASQEVLKYPAAKDDTDMEIGLELALSQDERCPIEVYGAIGHGVGRLDHLIGNLWLVYQERFRSLIPRLIFIEFDQMIRFFIPGNHSLENINDCHYLSIISMTPTKSLRIAGAKYNLEPTDFTLPRALVSNEFMDHHPISLSFREGLIMVIWEKGK</sequence>
<dbReference type="STRING" id="120956.SAMN05421791_101339"/>
<reference evidence="7 8" key="1">
    <citation type="submission" date="2016-10" db="EMBL/GenBank/DDBJ databases">
        <authorList>
            <person name="de Groot N.N."/>
        </authorList>
    </citation>
    <scope>NUCLEOTIDE SEQUENCE [LARGE SCALE GENOMIC DNA]</scope>
    <source>
        <strain evidence="7 8">ATCC BAA-466</strain>
    </source>
</reference>
<evidence type="ECO:0000313" key="8">
    <source>
        <dbReference type="Proteomes" id="UP000199708"/>
    </source>
</evidence>
<evidence type="ECO:0000256" key="2">
    <source>
        <dbReference type="ARBA" id="ARBA00022741"/>
    </source>
</evidence>
<evidence type="ECO:0000256" key="1">
    <source>
        <dbReference type="ARBA" id="ARBA00022679"/>
    </source>
</evidence>
<dbReference type="GO" id="GO:0004788">
    <property type="term" value="F:thiamine diphosphokinase activity"/>
    <property type="evidence" value="ECO:0007669"/>
    <property type="project" value="UniProtKB-UniRule"/>
</dbReference>
<dbReference type="Proteomes" id="UP000199708">
    <property type="component" value="Unassembled WGS sequence"/>
</dbReference>
<dbReference type="GO" id="GO:0030975">
    <property type="term" value="F:thiamine binding"/>
    <property type="evidence" value="ECO:0007669"/>
    <property type="project" value="InterPro"/>
</dbReference>
<dbReference type="InterPro" id="IPR007373">
    <property type="entry name" value="Thiamin_PyroPKinase_B1-bd"/>
</dbReference>
<dbReference type="CDD" id="cd07995">
    <property type="entry name" value="TPK"/>
    <property type="match status" value="1"/>
</dbReference>
<keyword evidence="2" id="KW-0547">Nucleotide-binding</keyword>
<dbReference type="AlphaFoldDB" id="A0A1G7PQV4"/>
<dbReference type="SUPFAM" id="SSF63999">
    <property type="entry name" value="Thiamin pyrophosphokinase, catalytic domain"/>
    <property type="match status" value="1"/>
</dbReference>
<dbReference type="EMBL" id="FNCK01000001">
    <property type="protein sequence ID" value="SDF88623.1"/>
    <property type="molecule type" value="Genomic_DNA"/>
</dbReference>
<dbReference type="GO" id="GO:0006772">
    <property type="term" value="P:thiamine metabolic process"/>
    <property type="evidence" value="ECO:0007669"/>
    <property type="project" value="UniProtKB-UniRule"/>
</dbReference>
<keyword evidence="3 7" id="KW-0418">Kinase</keyword>
<dbReference type="InterPro" id="IPR006282">
    <property type="entry name" value="Thi_PPkinase"/>
</dbReference>